<dbReference type="OrthoDB" id="9946262at2"/>
<evidence type="ECO:0000313" key="2">
    <source>
        <dbReference type="Proteomes" id="UP000054223"/>
    </source>
</evidence>
<accession>A0A9X0HNP5</accession>
<proteinExistence type="predicted"/>
<gene>
    <name evidence="1" type="ORF">ASU33_16830</name>
</gene>
<dbReference type="Proteomes" id="UP000054223">
    <property type="component" value="Unassembled WGS sequence"/>
</dbReference>
<evidence type="ECO:0000313" key="1">
    <source>
        <dbReference type="EMBL" id="KUG09393.1"/>
    </source>
</evidence>
<keyword evidence="2" id="KW-1185">Reference proteome</keyword>
<protein>
    <submittedName>
        <fullName evidence="1">Uncharacterized protein</fullName>
    </submittedName>
</protein>
<organism evidence="1 2">
    <name type="scientific">Solirubrum puertoriconensis</name>
    <dbReference type="NCBI Taxonomy" id="1751427"/>
    <lineage>
        <taxon>Bacteria</taxon>
        <taxon>Pseudomonadati</taxon>
        <taxon>Bacteroidota</taxon>
        <taxon>Cytophagia</taxon>
        <taxon>Cytophagales</taxon>
    </lineage>
</organism>
<dbReference type="RefSeq" id="WP_059067306.1">
    <property type="nucleotide sequence ID" value="NZ_LNAL01000003.1"/>
</dbReference>
<name>A0A9X0HNP5_SOLP1</name>
<dbReference type="EMBL" id="LNAL01000003">
    <property type="protein sequence ID" value="KUG09393.1"/>
    <property type="molecule type" value="Genomic_DNA"/>
</dbReference>
<sequence>MNYAQKELHEAVAYLNAARAEQASLKEIQRAFILDEPVEVTFRSTRGTVTALCPGKPSAKLLEKLLERVETRVEELEKQEVYWCSEVAMLDKEEKLRVHLMQIDRDTGPSTAG</sequence>
<reference evidence="1 2" key="1">
    <citation type="submission" date="2015-11" db="EMBL/GenBank/DDBJ databases">
        <title>Solirubrum puertoriconensis gen. nov. an environmental bacteria isolated in Puerto Rico.</title>
        <authorList>
            <person name="Cuebas-Irizarry M.F."/>
            <person name="Montalvo-Rodriguez R."/>
        </authorList>
    </citation>
    <scope>NUCLEOTIDE SEQUENCE [LARGE SCALE GENOMIC DNA]</scope>
    <source>
        <strain evidence="1 2">MC1A</strain>
    </source>
</reference>
<comment type="caution">
    <text evidence="1">The sequence shown here is derived from an EMBL/GenBank/DDBJ whole genome shotgun (WGS) entry which is preliminary data.</text>
</comment>
<dbReference type="AlphaFoldDB" id="A0A9X0HNP5"/>